<comment type="similarity">
    <text evidence="1">Belongs to the ATP-dependent AMP-binding enzyme family.</text>
</comment>
<dbReference type="OrthoDB" id="9778383at2"/>
<organism evidence="7 8">
    <name type="scientific">Ureibacillus acetophenoni</name>
    <dbReference type="NCBI Taxonomy" id="614649"/>
    <lineage>
        <taxon>Bacteria</taxon>
        <taxon>Bacillati</taxon>
        <taxon>Bacillota</taxon>
        <taxon>Bacilli</taxon>
        <taxon>Bacillales</taxon>
        <taxon>Caryophanaceae</taxon>
        <taxon>Ureibacillus</taxon>
    </lineage>
</organism>
<dbReference type="GO" id="GO:0005324">
    <property type="term" value="F:long-chain fatty acid transmembrane transporter activity"/>
    <property type="evidence" value="ECO:0007669"/>
    <property type="project" value="TreeGrafter"/>
</dbReference>
<dbReference type="GO" id="GO:0004467">
    <property type="term" value="F:long-chain fatty acid-CoA ligase activity"/>
    <property type="evidence" value="ECO:0007669"/>
    <property type="project" value="TreeGrafter"/>
</dbReference>
<dbReference type="AlphaFoldDB" id="A0A285UMH9"/>
<proteinExistence type="inferred from homology"/>
<dbReference type="PANTHER" id="PTHR43107">
    <property type="entry name" value="LONG-CHAIN FATTY ACID TRANSPORT PROTEIN"/>
    <property type="match status" value="1"/>
</dbReference>
<dbReference type="Gene3D" id="3.30.300.30">
    <property type="match status" value="1"/>
</dbReference>
<dbReference type="InterPro" id="IPR020845">
    <property type="entry name" value="AMP-binding_CS"/>
</dbReference>
<evidence type="ECO:0000313" key="8">
    <source>
        <dbReference type="Proteomes" id="UP000219252"/>
    </source>
</evidence>
<evidence type="ECO:0000256" key="2">
    <source>
        <dbReference type="ARBA" id="ARBA00022598"/>
    </source>
</evidence>
<dbReference type="CDD" id="cd05934">
    <property type="entry name" value="FACL_DitJ_like"/>
    <property type="match status" value="1"/>
</dbReference>
<dbReference type="RefSeq" id="WP_097150661.1">
    <property type="nucleotide sequence ID" value="NZ_OBQC01000014.1"/>
</dbReference>
<dbReference type="InterPro" id="IPR000873">
    <property type="entry name" value="AMP-dep_synth/lig_dom"/>
</dbReference>
<keyword evidence="2 7" id="KW-0436">Ligase</keyword>
<reference evidence="8" key="1">
    <citation type="submission" date="2017-08" db="EMBL/GenBank/DDBJ databases">
        <authorList>
            <person name="Varghese N."/>
            <person name="Submissions S."/>
        </authorList>
    </citation>
    <scope>NUCLEOTIDE SEQUENCE [LARGE SCALE GENOMIC DNA]</scope>
    <source>
        <strain evidence="8">JC23</strain>
    </source>
</reference>
<dbReference type="Pfam" id="PF13193">
    <property type="entry name" value="AMP-binding_C"/>
    <property type="match status" value="1"/>
</dbReference>
<keyword evidence="8" id="KW-1185">Reference proteome</keyword>
<name>A0A285UMH9_9BACL</name>
<evidence type="ECO:0000256" key="4">
    <source>
        <dbReference type="ARBA" id="ARBA00022840"/>
    </source>
</evidence>
<dbReference type="Gene3D" id="3.40.50.12780">
    <property type="entry name" value="N-terminal domain of ligase-like"/>
    <property type="match status" value="1"/>
</dbReference>
<dbReference type="InterPro" id="IPR045851">
    <property type="entry name" value="AMP-bd_C_sf"/>
</dbReference>
<dbReference type="InterPro" id="IPR025110">
    <property type="entry name" value="AMP-bd_C"/>
</dbReference>
<feature type="domain" description="AMP-dependent synthetase/ligase" evidence="5">
    <location>
        <begin position="13"/>
        <end position="359"/>
    </location>
</feature>
<dbReference type="GO" id="GO:0005886">
    <property type="term" value="C:plasma membrane"/>
    <property type="evidence" value="ECO:0007669"/>
    <property type="project" value="TreeGrafter"/>
</dbReference>
<keyword evidence="4" id="KW-0067">ATP-binding</keyword>
<dbReference type="PROSITE" id="PS00455">
    <property type="entry name" value="AMP_BINDING"/>
    <property type="match status" value="1"/>
</dbReference>
<evidence type="ECO:0000259" key="6">
    <source>
        <dbReference type="Pfam" id="PF13193"/>
    </source>
</evidence>
<keyword evidence="3" id="KW-0547">Nucleotide-binding</keyword>
<feature type="domain" description="AMP-binding enzyme C-terminal" evidence="6">
    <location>
        <begin position="420"/>
        <end position="493"/>
    </location>
</feature>
<evidence type="ECO:0000256" key="1">
    <source>
        <dbReference type="ARBA" id="ARBA00006432"/>
    </source>
</evidence>
<evidence type="ECO:0000259" key="5">
    <source>
        <dbReference type="Pfam" id="PF00501"/>
    </source>
</evidence>
<evidence type="ECO:0000313" key="7">
    <source>
        <dbReference type="EMBL" id="SOC43124.1"/>
    </source>
</evidence>
<dbReference type="Proteomes" id="UP000219252">
    <property type="component" value="Unassembled WGS sequence"/>
</dbReference>
<dbReference type="SUPFAM" id="SSF56801">
    <property type="entry name" value="Acetyl-CoA synthetase-like"/>
    <property type="match status" value="1"/>
</dbReference>
<protein>
    <submittedName>
        <fullName evidence="7">Crotonobetaine/carnitine-CoA ligase</fullName>
    </submittedName>
</protein>
<dbReference type="EMBL" id="OBQC01000014">
    <property type="protein sequence ID" value="SOC43124.1"/>
    <property type="molecule type" value="Genomic_DNA"/>
</dbReference>
<dbReference type="GO" id="GO:0044539">
    <property type="term" value="P:long-chain fatty acid import into cell"/>
    <property type="evidence" value="ECO:0007669"/>
    <property type="project" value="TreeGrafter"/>
</dbReference>
<dbReference type="InterPro" id="IPR042099">
    <property type="entry name" value="ANL_N_sf"/>
</dbReference>
<sequence length="522" mass="59104">MYNGIETFGEVVKAQAKRFNDRSFIRFESADVSFREFHEGGNKVANLLIDIGIQKGDRCAVMLLSSPEYLYSWLGIARLGAIEVPINTGLRGDLLAYILNQAECRVLIVKDEFLDRIIKIQHQLHTLQEVIVVGEKVDGTKSFNALFENASSDEVVVEVKPTDPSLILFTSGTTGPSKGAVLSHRANFALSKSCIDVMNYTENDRLFSVFPLYHVNARYSTILAALIAGSDVVMHNKFSASRFWDICRNEGITTFTYMGTLITILLKQPKKSDDADNPVRMIQGAPCPPEIYDEFKERFNIEVTEAYGSTEVGICLANRAESFRKGSCGKVIPIFDVQIHDENGNECPPNVPGEIVVRPKEPSIMFSEYFGMPDETVKAFRDLWFHTGDRGMKDEDGYFYFVDRTKDVVRRRGENISSFEVERVLNDHPAIHESAIVGVPSELSEEEVLAVIQLQQNAQIDPIELLKFCEERLPHFAVPRYVRIVEQFPKTPSQRIEKYKLRQEGITSDTWDRETVGYKVLR</sequence>
<accession>A0A285UMH9</accession>
<dbReference type="Pfam" id="PF00501">
    <property type="entry name" value="AMP-binding"/>
    <property type="match status" value="1"/>
</dbReference>
<dbReference type="GO" id="GO:0005524">
    <property type="term" value="F:ATP binding"/>
    <property type="evidence" value="ECO:0007669"/>
    <property type="project" value="UniProtKB-KW"/>
</dbReference>
<gene>
    <name evidence="7" type="ORF">SAMN05877842_11485</name>
</gene>
<dbReference type="PANTHER" id="PTHR43107:SF15">
    <property type="entry name" value="FATTY ACID TRANSPORT PROTEIN 3, ISOFORM A"/>
    <property type="match status" value="1"/>
</dbReference>
<evidence type="ECO:0000256" key="3">
    <source>
        <dbReference type="ARBA" id="ARBA00022741"/>
    </source>
</evidence>